<keyword evidence="3" id="KW-1185">Reference proteome</keyword>
<sequence length="228" mass="26396">MHPHKNDHYYLSRDLPETSPVPLNTVPEASSRHNFENLSIQRSRQLRMYHSFKSMMQTTHCDLYREASIHSDGNNYNQRYSFERHPNSSTLFQVPYAQPQEVSTISHFLINYDNNDFGKYRQLENWELDMSSGGARWQSSSCGGNFTMLDLPTGSHQDEKVSEHSQTDSRDRSLKNFRAAKAKISVGKKAKKIKACNKHTNKQFVFSDYENICPYLEDPKNYTGLSGK</sequence>
<evidence type="ECO:0000256" key="1">
    <source>
        <dbReference type="SAM" id="MobiDB-lite"/>
    </source>
</evidence>
<feature type="compositionally biased region" description="Basic and acidic residues" evidence="1">
    <location>
        <begin position="156"/>
        <end position="174"/>
    </location>
</feature>
<feature type="region of interest" description="Disordered" evidence="1">
    <location>
        <begin position="1"/>
        <end position="20"/>
    </location>
</feature>
<reference evidence="2" key="1">
    <citation type="submission" date="2021-03" db="EMBL/GenBank/DDBJ databases">
        <title>Draft genome sequence of rust myrtle Austropuccinia psidii MF-1, a brazilian biotype.</title>
        <authorList>
            <person name="Quecine M.C."/>
            <person name="Pachon D.M.R."/>
            <person name="Bonatelli M.L."/>
            <person name="Correr F.H."/>
            <person name="Franceschini L.M."/>
            <person name="Leite T.F."/>
            <person name="Margarido G.R.A."/>
            <person name="Almeida C.A."/>
            <person name="Ferrarezi J.A."/>
            <person name="Labate C.A."/>
        </authorList>
    </citation>
    <scope>NUCLEOTIDE SEQUENCE</scope>
    <source>
        <strain evidence="2">MF-1</strain>
    </source>
</reference>
<dbReference type="Proteomes" id="UP000765509">
    <property type="component" value="Unassembled WGS sequence"/>
</dbReference>
<evidence type="ECO:0000313" key="3">
    <source>
        <dbReference type="Proteomes" id="UP000765509"/>
    </source>
</evidence>
<dbReference type="AlphaFoldDB" id="A0A9Q3D395"/>
<proteinExistence type="predicted"/>
<feature type="region of interest" description="Disordered" evidence="1">
    <location>
        <begin position="153"/>
        <end position="174"/>
    </location>
</feature>
<evidence type="ECO:0000313" key="2">
    <source>
        <dbReference type="EMBL" id="MBW0493835.1"/>
    </source>
</evidence>
<gene>
    <name evidence="2" type="ORF">O181_033550</name>
</gene>
<accession>A0A9Q3D395</accession>
<dbReference type="EMBL" id="AVOT02012267">
    <property type="protein sequence ID" value="MBW0493835.1"/>
    <property type="molecule type" value="Genomic_DNA"/>
</dbReference>
<protein>
    <submittedName>
        <fullName evidence="2">Uncharacterized protein</fullName>
    </submittedName>
</protein>
<organism evidence="2 3">
    <name type="scientific">Austropuccinia psidii MF-1</name>
    <dbReference type="NCBI Taxonomy" id="1389203"/>
    <lineage>
        <taxon>Eukaryota</taxon>
        <taxon>Fungi</taxon>
        <taxon>Dikarya</taxon>
        <taxon>Basidiomycota</taxon>
        <taxon>Pucciniomycotina</taxon>
        <taxon>Pucciniomycetes</taxon>
        <taxon>Pucciniales</taxon>
        <taxon>Sphaerophragmiaceae</taxon>
        <taxon>Austropuccinia</taxon>
    </lineage>
</organism>
<comment type="caution">
    <text evidence="2">The sequence shown here is derived from an EMBL/GenBank/DDBJ whole genome shotgun (WGS) entry which is preliminary data.</text>
</comment>
<name>A0A9Q3D395_9BASI</name>
<feature type="compositionally biased region" description="Basic and acidic residues" evidence="1">
    <location>
        <begin position="1"/>
        <end position="16"/>
    </location>
</feature>